<dbReference type="AlphaFoldDB" id="A0AAD6PPG3"/>
<evidence type="ECO:0000313" key="1">
    <source>
        <dbReference type="EMBL" id="KAJ6951773.1"/>
    </source>
</evidence>
<name>A0AAD6PPG3_9ROSI</name>
<proteinExistence type="predicted"/>
<accession>A0AAD6PPG3</accession>
<keyword evidence="2" id="KW-1185">Reference proteome</keyword>
<dbReference type="EMBL" id="JAQIZT010000019">
    <property type="protein sequence ID" value="KAJ6951773.1"/>
    <property type="molecule type" value="Genomic_DNA"/>
</dbReference>
<organism evidence="1 2">
    <name type="scientific">Populus alba x Populus x berolinensis</name>
    <dbReference type="NCBI Taxonomy" id="444605"/>
    <lineage>
        <taxon>Eukaryota</taxon>
        <taxon>Viridiplantae</taxon>
        <taxon>Streptophyta</taxon>
        <taxon>Embryophyta</taxon>
        <taxon>Tracheophyta</taxon>
        <taxon>Spermatophyta</taxon>
        <taxon>Magnoliopsida</taxon>
        <taxon>eudicotyledons</taxon>
        <taxon>Gunneridae</taxon>
        <taxon>Pentapetalae</taxon>
        <taxon>rosids</taxon>
        <taxon>fabids</taxon>
        <taxon>Malpighiales</taxon>
        <taxon>Salicaceae</taxon>
        <taxon>Saliceae</taxon>
        <taxon>Populus</taxon>
    </lineage>
</organism>
<dbReference type="SUPFAM" id="SSF55418">
    <property type="entry name" value="eIF4e-like"/>
    <property type="match status" value="1"/>
</dbReference>
<protein>
    <submittedName>
        <fullName evidence="1">Uncharacterized protein</fullName>
    </submittedName>
</protein>
<comment type="caution">
    <text evidence="1">The sequence shown here is derived from an EMBL/GenBank/DDBJ whole genome shotgun (WGS) entry which is preliminary data.</text>
</comment>
<dbReference type="Gene3D" id="1.25.10.10">
    <property type="entry name" value="Leucine-rich Repeat Variant"/>
    <property type="match status" value="1"/>
</dbReference>
<evidence type="ECO:0000313" key="2">
    <source>
        <dbReference type="Proteomes" id="UP001164929"/>
    </source>
</evidence>
<dbReference type="Proteomes" id="UP001164929">
    <property type="component" value="Chromosome 19"/>
</dbReference>
<dbReference type="InterPro" id="IPR011989">
    <property type="entry name" value="ARM-like"/>
</dbReference>
<sequence length="128" mass="13678">MVPMSLSCKKPAINDENPDVRQAAVYGIGICAGLGGSGSVTCWSGGHVMVLSGKRQRPVQVPTASASNDSANCNGGEWIIRFKKVVSGRFWEDLVMDGRDGVKRCNQKALEASPQLCYGLQAPRCFST</sequence>
<gene>
    <name evidence="1" type="ORF">NC653_041045</name>
</gene>
<dbReference type="InterPro" id="IPR023398">
    <property type="entry name" value="TIF_eIF4e-like"/>
</dbReference>
<reference evidence="1" key="1">
    <citation type="journal article" date="2023" name="Mol. Ecol. Resour.">
        <title>Chromosome-level genome assembly of a triploid poplar Populus alba 'Berolinensis'.</title>
        <authorList>
            <person name="Chen S."/>
            <person name="Yu Y."/>
            <person name="Wang X."/>
            <person name="Wang S."/>
            <person name="Zhang T."/>
            <person name="Zhou Y."/>
            <person name="He R."/>
            <person name="Meng N."/>
            <person name="Wang Y."/>
            <person name="Liu W."/>
            <person name="Liu Z."/>
            <person name="Liu J."/>
            <person name="Guo Q."/>
            <person name="Huang H."/>
            <person name="Sederoff R.R."/>
            <person name="Wang G."/>
            <person name="Qu G."/>
            <person name="Chen S."/>
        </authorList>
    </citation>
    <scope>NUCLEOTIDE SEQUENCE</scope>
    <source>
        <strain evidence="1">SC-2020</strain>
    </source>
</reference>